<dbReference type="AlphaFoldDB" id="A0A811Y0Z6"/>
<proteinExistence type="predicted"/>
<keyword evidence="2" id="KW-1185">Reference proteome</keyword>
<evidence type="ECO:0000313" key="1">
    <source>
        <dbReference type="EMBL" id="CAD7667250.1"/>
    </source>
</evidence>
<sequence>MTTKSLGIAGGENSRAHSVCGSQAWEGEGSAVEGGGSHFSPLAATSQLPAPVCPESRGLLSPGLHNAGYFHPDVLCHHRPGHSVLHYLSALVVCSCAGSPQNSSGGKDEADWPSILLSPGLQSSQRPLISSNSPAAPQTSSRAFRIWLTTIEPSSGTSGIRGHGWQILCVLTVDRGC</sequence>
<reference evidence="1" key="1">
    <citation type="submission" date="2020-12" db="EMBL/GenBank/DDBJ databases">
        <authorList>
            <consortium name="Molecular Ecology Group"/>
        </authorList>
    </citation>
    <scope>NUCLEOTIDE SEQUENCE</scope>
    <source>
        <strain evidence="1">TBG_1078</strain>
    </source>
</reference>
<organism evidence="1 2">
    <name type="scientific">Nyctereutes procyonoides</name>
    <name type="common">Raccoon dog</name>
    <name type="synonym">Canis procyonoides</name>
    <dbReference type="NCBI Taxonomy" id="34880"/>
    <lineage>
        <taxon>Eukaryota</taxon>
        <taxon>Metazoa</taxon>
        <taxon>Chordata</taxon>
        <taxon>Craniata</taxon>
        <taxon>Vertebrata</taxon>
        <taxon>Euteleostomi</taxon>
        <taxon>Mammalia</taxon>
        <taxon>Eutheria</taxon>
        <taxon>Laurasiatheria</taxon>
        <taxon>Carnivora</taxon>
        <taxon>Caniformia</taxon>
        <taxon>Canidae</taxon>
        <taxon>Nyctereutes</taxon>
    </lineage>
</organism>
<name>A0A811Y0Z6_NYCPR</name>
<gene>
    <name evidence="1" type="ORF">NYPRO_LOCUS585</name>
</gene>
<dbReference type="Proteomes" id="UP000645828">
    <property type="component" value="Unassembled WGS sequence"/>
</dbReference>
<comment type="caution">
    <text evidence="1">The sequence shown here is derived from an EMBL/GenBank/DDBJ whole genome shotgun (WGS) entry which is preliminary data.</text>
</comment>
<evidence type="ECO:0000313" key="2">
    <source>
        <dbReference type="Proteomes" id="UP000645828"/>
    </source>
</evidence>
<accession>A0A811Y0Z6</accession>
<dbReference type="EMBL" id="CAJHUB010000649">
    <property type="protein sequence ID" value="CAD7667250.1"/>
    <property type="molecule type" value="Genomic_DNA"/>
</dbReference>
<protein>
    <submittedName>
        <fullName evidence="1">(raccoon dog) hypothetical protein</fullName>
    </submittedName>
</protein>